<evidence type="ECO:0000313" key="1">
    <source>
        <dbReference type="EMBL" id="KAK4366584.1"/>
    </source>
</evidence>
<proteinExistence type="predicted"/>
<reference evidence="1" key="1">
    <citation type="submission" date="2023-12" db="EMBL/GenBank/DDBJ databases">
        <title>Genome assembly of Anisodus tanguticus.</title>
        <authorList>
            <person name="Wang Y.-J."/>
        </authorList>
    </citation>
    <scope>NUCLEOTIDE SEQUENCE</scope>
    <source>
        <strain evidence="1">KB-2021</strain>
        <tissue evidence="1">Leaf</tissue>
    </source>
</reference>
<evidence type="ECO:0000313" key="2">
    <source>
        <dbReference type="Proteomes" id="UP001291623"/>
    </source>
</evidence>
<name>A0AAE1S957_9SOLA</name>
<dbReference type="EMBL" id="JAVYJV010000007">
    <property type="protein sequence ID" value="KAK4366584.1"/>
    <property type="molecule type" value="Genomic_DNA"/>
</dbReference>
<dbReference type="AlphaFoldDB" id="A0AAE1S957"/>
<protein>
    <submittedName>
        <fullName evidence="1">Uncharacterized protein</fullName>
    </submittedName>
</protein>
<keyword evidence="2" id="KW-1185">Reference proteome</keyword>
<gene>
    <name evidence="1" type="ORF">RND71_014464</name>
</gene>
<organism evidence="1 2">
    <name type="scientific">Anisodus tanguticus</name>
    <dbReference type="NCBI Taxonomy" id="243964"/>
    <lineage>
        <taxon>Eukaryota</taxon>
        <taxon>Viridiplantae</taxon>
        <taxon>Streptophyta</taxon>
        <taxon>Embryophyta</taxon>
        <taxon>Tracheophyta</taxon>
        <taxon>Spermatophyta</taxon>
        <taxon>Magnoliopsida</taxon>
        <taxon>eudicotyledons</taxon>
        <taxon>Gunneridae</taxon>
        <taxon>Pentapetalae</taxon>
        <taxon>asterids</taxon>
        <taxon>lamiids</taxon>
        <taxon>Solanales</taxon>
        <taxon>Solanaceae</taxon>
        <taxon>Solanoideae</taxon>
        <taxon>Hyoscyameae</taxon>
        <taxon>Anisodus</taxon>
    </lineage>
</organism>
<sequence>MSHDFHHRYYDNLLNKKLLPKKGIVIERVSKFLPDFNGRLETTRWTCFIASPCKANKEWLREFYVNLKRTGFDNPKLTIRGQTLKFGVKQINAFYNLPKHPPELVLEIG</sequence>
<accession>A0AAE1S957</accession>
<dbReference type="Proteomes" id="UP001291623">
    <property type="component" value="Unassembled WGS sequence"/>
</dbReference>
<comment type="caution">
    <text evidence="1">The sequence shown here is derived from an EMBL/GenBank/DDBJ whole genome shotgun (WGS) entry which is preliminary data.</text>
</comment>